<dbReference type="Pfam" id="PF12833">
    <property type="entry name" value="HTH_18"/>
    <property type="match status" value="1"/>
</dbReference>
<dbReference type="SMART" id="SM00342">
    <property type="entry name" value="HTH_ARAC"/>
    <property type="match status" value="1"/>
</dbReference>
<dbReference type="Proteomes" id="UP000548685">
    <property type="component" value="Unassembled WGS sequence"/>
</dbReference>
<dbReference type="GO" id="GO:0003700">
    <property type="term" value="F:DNA-binding transcription factor activity"/>
    <property type="evidence" value="ECO:0007669"/>
    <property type="project" value="InterPro"/>
</dbReference>
<reference evidence="3 4" key="1">
    <citation type="submission" date="2019-12" db="EMBL/GenBank/DDBJ databases">
        <title>Genomic-based taxomic classification of the family Erythrobacteraceae.</title>
        <authorList>
            <person name="Xu L."/>
        </authorList>
    </citation>
    <scope>NUCLEOTIDE SEQUENCE [LARGE SCALE GENOMIC DNA]</scope>
    <source>
        <strain evidence="3 4">JCM 10282</strain>
    </source>
</reference>
<gene>
    <name evidence="2" type="ORF">FHS52_000753</name>
    <name evidence="3" type="ORF">GRI59_02825</name>
</gene>
<keyword evidence="5" id="KW-1185">Reference proteome</keyword>
<feature type="domain" description="HTH araC/xylS-type" evidence="1">
    <location>
        <begin position="177"/>
        <end position="277"/>
    </location>
</feature>
<dbReference type="RefSeq" id="WP_160759674.1">
    <property type="nucleotide sequence ID" value="NZ_BAAADZ010000002.1"/>
</dbReference>
<protein>
    <submittedName>
        <fullName evidence="2">AraC-like DNA-binding protein</fullName>
    </submittedName>
    <submittedName>
        <fullName evidence="3">Helix-turn-helix domain-containing protein</fullName>
    </submittedName>
</protein>
<dbReference type="AlphaFoldDB" id="A0A6I4UGF9"/>
<evidence type="ECO:0000313" key="3">
    <source>
        <dbReference type="EMBL" id="MXP37548.1"/>
    </source>
</evidence>
<dbReference type="GO" id="GO:0043565">
    <property type="term" value="F:sequence-specific DNA binding"/>
    <property type="evidence" value="ECO:0007669"/>
    <property type="project" value="InterPro"/>
</dbReference>
<comment type="caution">
    <text evidence="3">The sequence shown here is derived from an EMBL/GenBank/DDBJ whole genome shotgun (WGS) entry which is preliminary data.</text>
</comment>
<evidence type="ECO:0000313" key="5">
    <source>
        <dbReference type="Proteomes" id="UP000548685"/>
    </source>
</evidence>
<accession>A0A6I4UGF9</accession>
<dbReference type="PROSITE" id="PS01124">
    <property type="entry name" value="HTH_ARAC_FAMILY_2"/>
    <property type="match status" value="1"/>
</dbReference>
<dbReference type="OrthoDB" id="2559672at2"/>
<dbReference type="Gene3D" id="1.10.10.60">
    <property type="entry name" value="Homeodomain-like"/>
    <property type="match status" value="1"/>
</dbReference>
<dbReference type="InterPro" id="IPR018060">
    <property type="entry name" value="HTH_AraC"/>
</dbReference>
<proteinExistence type="predicted"/>
<organism evidence="3 4">
    <name type="scientific">Erythrobacter ramosus</name>
    <dbReference type="NCBI Taxonomy" id="35811"/>
    <lineage>
        <taxon>Bacteria</taxon>
        <taxon>Pseudomonadati</taxon>
        <taxon>Pseudomonadota</taxon>
        <taxon>Alphaproteobacteria</taxon>
        <taxon>Sphingomonadales</taxon>
        <taxon>Erythrobacteraceae</taxon>
        <taxon>Erythrobacter/Porphyrobacter group</taxon>
        <taxon>Erythrobacter</taxon>
    </lineage>
</organism>
<name>A0A6I4UGF9_9SPHN</name>
<evidence type="ECO:0000313" key="4">
    <source>
        <dbReference type="Proteomes" id="UP000430021"/>
    </source>
</evidence>
<dbReference type="EMBL" id="WTYB01000001">
    <property type="protein sequence ID" value="MXP37548.1"/>
    <property type="molecule type" value="Genomic_DNA"/>
</dbReference>
<dbReference type="Proteomes" id="UP000430021">
    <property type="component" value="Unassembled WGS sequence"/>
</dbReference>
<evidence type="ECO:0000313" key="2">
    <source>
        <dbReference type="EMBL" id="MBB3774810.1"/>
    </source>
</evidence>
<evidence type="ECO:0000259" key="1">
    <source>
        <dbReference type="PROSITE" id="PS01124"/>
    </source>
</evidence>
<sequence>MGNGGYKQAAGGHTPPVGQRLIAEFREPPAQFAGCFTTFYHLTLDLPEIGAVVTDYLQPEWANIRFFCGTAPEAAIAANKVSGVPFVGTGPSTLPCRFTLGPVRMWGVGFLPLGWSRFFDADASDCANVICDGTAHPAFAHFGAMTDVLCDPEATLDEQFQALVTAMERAMRPNREEARIARVHAALVNGDHASVHDLAEACAMSIRTLERVCTRYFGFAPKLLMRRQRFMRSLATFMLHRGRPWTEAMDAHYHDQAQFTREFHEFMTMNPSEYAALDHPILTSFMEARARARGSAAQTLDPPAPR</sequence>
<reference evidence="2 5" key="2">
    <citation type="submission" date="2020-08" db="EMBL/GenBank/DDBJ databases">
        <title>Genomic Encyclopedia of Type Strains, Phase IV (KMG-IV): sequencing the most valuable type-strain genomes for metagenomic binning, comparative biology and taxonomic classification.</title>
        <authorList>
            <person name="Goeker M."/>
        </authorList>
    </citation>
    <scope>NUCLEOTIDE SEQUENCE [LARGE SCALE GENOMIC DNA]</scope>
    <source>
        <strain evidence="2 5">DSM 8510</strain>
    </source>
</reference>
<dbReference type="EMBL" id="JACICE010000001">
    <property type="protein sequence ID" value="MBB3774810.1"/>
    <property type="molecule type" value="Genomic_DNA"/>
</dbReference>